<evidence type="ECO:0000259" key="2">
    <source>
        <dbReference type="Pfam" id="PF00892"/>
    </source>
</evidence>
<gene>
    <name evidence="3" type="ORF">DME_LOCUS1193</name>
</gene>
<feature type="transmembrane region" description="Helical" evidence="1">
    <location>
        <begin position="154"/>
        <end position="173"/>
    </location>
</feature>
<feature type="transmembrane region" description="Helical" evidence="1">
    <location>
        <begin position="185"/>
        <end position="202"/>
    </location>
</feature>
<keyword evidence="1" id="KW-0472">Membrane</keyword>
<dbReference type="PANTHER" id="PTHR13146">
    <property type="match status" value="1"/>
</dbReference>
<dbReference type="Pfam" id="PF00892">
    <property type="entry name" value="EamA"/>
    <property type="match status" value="1"/>
</dbReference>
<dbReference type="EMBL" id="UYYG01000015">
    <property type="protein sequence ID" value="VDN51220.1"/>
    <property type="molecule type" value="Genomic_DNA"/>
</dbReference>
<dbReference type="Proteomes" id="UP000038040">
    <property type="component" value="Unplaced"/>
</dbReference>
<feature type="transmembrane region" description="Helical" evidence="1">
    <location>
        <begin position="47"/>
        <end position="66"/>
    </location>
</feature>
<protein>
    <submittedName>
        <fullName evidence="6">CRT-like domain-containing protein</fullName>
    </submittedName>
</protein>
<evidence type="ECO:0000313" key="4">
    <source>
        <dbReference type="Proteomes" id="UP000038040"/>
    </source>
</evidence>
<keyword evidence="1" id="KW-1133">Transmembrane helix</keyword>
<dbReference type="InterPro" id="IPR000620">
    <property type="entry name" value="EamA_dom"/>
</dbReference>
<keyword evidence="1" id="KW-0812">Transmembrane</keyword>
<feature type="transmembrane region" description="Helical" evidence="1">
    <location>
        <begin position="86"/>
        <end position="109"/>
    </location>
</feature>
<dbReference type="OrthoDB" id="29773at2759"/>
<reference evidence="3 5" key="2">
    <citation type="submission" date="2018-11" db="EMBL/GenBank/DDBJ databases">
        <authorList>
            <consortium name="Pathogen Informatics"/>
        </authorList>
    </citation>
    <scope>NUCLEOTIDE SEQUENCE [LARGE SCALE GENOMIC DNA]</scope>
</reference>
<feature type="transmembrane region" description="Helical" evidence="1">
    <location>
        <begin position="209"/>
        <end position="231"/>
    </location>
</feature>
<dbReference type="InterPro" id="IPR037185">
    <property type="entry name" value="EmrE-like"/>
</dbReference>
<keyword evidence="5" id="KW-1185">Reference proteome</keyword>
<dbReference type="Gene3D" id="1.10.3730.20">
    <property type="match status" value="1"/>
</dbReference>
<dbReference type="AlphaFoldDB" id="A0A0N4UFR8"/>
<dbReference type="STRING" id="318479.A0A0N4UFR8"/>
<dbReference type="GO" id="GO:0016020">
    <property type="term" value="C:membrane"/>
    <property type="evidence" value="ECO:0007669"/>
    <property type="project" value="InterPro"/>
</dbReference>
<accession>A0A0N4UFR8</accession>
<sequence length="259" mass="29354">MNKNHRQMNENANRIDAVIQLNSNEQDKLAIGFQNDNKSDRRNSGRFFGFLLALLLVITGSVNTLAAKWADNIVIDGNSLTFDHPFFQADIMFIGEMLCMVVYFVILLVQRYRWKRQHAANPSRKSCGEDQFKLETEGNLLTSSTFPTIPRFNYFLFAAPAACDVVGTSLQYLGLKLTSAASFQMLRGAVIVFTGVLSMIFLRTRLQAFRWVGIAFIVIGLLIVGVADVMFSGDEKTENTINVIFVFTRYWLRMANDEF</sequence>
<evidence type="ECO:0000313" key="5">
    <source>
        <dbReference type="Proteomes" id="UP000274756"/>
    </source>
</evidence>
<dbReference type="Proteomes" id="UP000274756">
    <property type="component" value="Unassembled WGS sequence"/>
</dbReference>
<feature type="domain" description="EamA" evidence="2">
    <location>
        <begin position="162"/>
        <end position="224"/>
    </location>
</feature>
<dbReference type="WBParaSite" id="DME_0000629601-mRNA-1">
    <property type="protein sequence ID" value="DME_0000629601-mRNA-1"/>
    <property type="gene ID" value="DME_0000629601"/>
</dbReference>
<evidence type="ECO:0000256" key="1">
    <source>
        <dbReference type="SAM" id="Phobius"/>
    </source>
</evidence>
<reference evidence="6" key="1">
    <citation type="submission" date="2017-02" db="UniProtKB">
        <authorList>
            <consortium name="WormBaseParasite"/>
        </authorList>
    </citation>
    <scope>IDENTIFICATION</scope>
</reference>
<dbReference type="SUPFAM" id="SSF103481">
    <property type="entry name" value="Multidrug resistance efflux transporter EmrE"/>
    <property type="match status" value="1"/>
</dbReference>
<evidence type="ECO:0000313" key="6">
    <source>
        <dbReference type="WBParaSite" id="DME_0000629601-mRNA-1"/>
    </source>
</evidence>
<organism evidence="4 6">
    <name type="scientific">Dracunculus medinensis</name>
    <name type="common">Guinea worm</name>
    <dbReference type="NCBI Taxonomy" id="318479"/>
    <lineage>
        <taxon>Eukaryota</taxon>
        <taxon>Metazoa</taxon>
        <taxon>Ecdysozoa</taxon>
        <taxon>Nematoda</taxon>
        <taxon>Chromadorea</taxon>
        <taxon>Rhabditida</taxon>
        <taxon>Spirurina</taxon>
        <taxon>Dracunculoidea</taxon>
        <taxon>Dracunculidae</taxon>
        <taxon>Dracunculus</taxon>
    </lineage>
</organism>
<evidence type="ECO:0000313" key="3">
    <source>
        <dbReference type="EMBL" id="VDN51220.1"/>
    </source>
</evidence>
<dbReference type="PANTHER" id="PTHR13146:SF0">
    <property type="entry name" value="SOLUTE CARRIER FAMILY 35 MEMBER F6"/>
    <property type="match status" value="1"/>
</dbReference>
<proteinExistence type="predicted"/>
<name>A0A0N4UFR8_DRAME</name>